<evidence type="ECO:0000313" key="5">
    <source>
        <dbReference type="Proteomes" id="UP000198417"/>
    </source>
</evidence>
<sequence length="878" mass="94168">MKIRALTLHNVRKFGGKRVTIRDIGDGITVVSEANEFGKSTFFDALHAVFFEKHTATGKGIQSLRPHAGGAVRISADIDVDGARYTIEKRFLTQKGASVTDLSHGTVIARDGEAEDWLTRHIGPADHGPTGLLWVRQGVVGLEPADAKPTERDRLTEVRRDLLSSVAGEIDQVTGGRTMDRILRRCLDDLGQIATGKTLAPRGPWKEAVDTARDLQTELDLLERQCAELDGALNERRAAEDELRRLDDPAEQARRDRDVSTARAAAQAAESHAQKVTAAQRERDIATLQLTEATRASATLTQAMTAAKAATQTLTDAETRRTAAATQLTKAREAETQARAALTTAEGITKNLRDELALADRAAGAQRARDDIARLEQTLKQARAHTTARAQAQARIADNPATAANLTAAETAVATAAQLGHAAAARAAHVTIRYSGTQQLTIAGEPLPGDTAIPLQDGTEITMPGIGSLRFDLPSDGTGENAQTALAAALIAETTALNACAAQTLAEARQNAQTRQTDENAAHLADEMLRTLAPQGTDALEQALARARGVLDAAPETPPRMGDAIQPELDIAQTTESTARTRLTQCSEKVATARETLASAEASLTSARSDRDRADAQAGPMETRTDRATALAATATAAQSTVQTLTDALIALQTDAPDAATALANLKRAEAAFDGARKRRAQLAERRADLSARIDTRADEGIEERRDEVKEALETARATAARYEAEVAGLTRLRDALETARDGAREAYFEPVQAELRPLLRILHDDAGLDWESDSLMPGALRRGGEVEAFDTLSGGTQEQIAILTRLAFARLFARRGQHLPIILDDALVYSDDDRIVKMFTALNRVAADQQIIVFSCRQLAFAGLGGERPQISIEDAD</sequence>
<dbReference type="OrthoDB" id="7069379at2"/>
<evidence type="ECO:0000256" key="1">
    <source>
        <dbReference type="SAM" id="Coils"/>
    </source>
</evidence>
<keyword evidence="4" id="KW-0378">Hydrolase</keyword>
<feature type="region of interest" description="Disordered" evidence="2">
    <location>
        <begin position="240"/>
        <end position="259"/>
    </location>
</feature>
<dbReference type="RefSeq" id="WP_089271357.1">
    <property type="nucleotide sequence ID" value="NZ_FZNN01000012.1"/>
</dbReference>
<feature type="compositionally biased region" description="Low complexity" evidence="2">
    <location>
        <begin position="597"/>
        <end position="607"/>
    </location>
</feature>
<keyword evidence="1" id="KW-0175">Coiled coil</keyword>
<dbReference type="AlphaFoldDB" id="A0A238XPD5"/>
<evidence type="ECO:0000256" key="2">
    <source>
        <dbReference type="SAM" id="MobiDB-lite"/>
    </source>
</evidence>
<organism evidence="4 5">
    <name type="scientific">Puniceibacterium sediminis</name>
    <dbReference type="NCBI Taxonomy" id="1608407"/>
    <lineage>
        <taxon>Bacteria</taxon>
        <taxon>Pseudomonadati</taxon>
        <taxon>Pseudomonadota</taxon>
        <taxon>Alphaproteobacteria</taxon>
        <taxon>Rhodobacterales</taxon>
        <taxon>Paracoccaceae</taxon>
        <taxon>Puniceibacterium</taxon>
    </lineage>
</organism>
<dbReference type="GO" id="GO:0006302">
    <property type="term" value="P:double-strand break repair"/>
    <property type="evidence" value="ECO:0007669"/>
    <property type="project" value="InterPro"/>
</dbReference>
<keyword evidence="5" id="KW-1185">Reference proteome</keyword>
<dbReference type="PANTHER" id="PTHR41259:SF1">
    <property type="entry name" value="DOUBLE-STRAND BREAK REPAIR RAD50 ATPASE, PUTATIVE-RELATED"/>
    <property type="match status" value="1"/>
</dbReference>
<dbReference type="EMBL" id="FZNN01000012">
    <property type="protein sequence ID" value="SNR60542.1"/>
    <property type="molecule type" value="Genomic_DNA"/>
</dbReference>
<dbReference type="InterPro" id="IPR027417">
    <property type="entry name" value="P-loop_NTPase"/>
</dbReference>
<dbReference type="Gene3D" id="3.40.50.300">
    <property type="entry name" value="P-loop containing nucleotide triphosphate hydrolases"/>
    <property type="match status" value="2"/>
</dbReference>
<protein>
    <submittedName>
        <fullName evidence="4">DNA repair exonuclease SbcCD ATPase subunit</fullName>
    </submittedName>
</protein>
<dbReference type="InterPro" id="IPR038729">
    <property type="entry name" value="Rad50/SbcC_AAA"/>
</dbReference>
<dbReference type="Proteomes" id="UP000198417">
    <property type="component" value="Unassembled WGS sequence"/>
</dbReference>
<feature type="coiled-coil region" evidence="1">
    <location>
        <begin position="666"/>
        <end position="740"/>
    </location>
</feature>
<dbReference type="GO" id="GO:0004527">
    <property type="term" value="F:exonuclease activity"/>
    <property type="evidence" value="ECO:0007669"/>
    <property type="project" value="UniProtKB-KW"/>
</dbReference>
<reference evidence="4 5" key="1">
    <citation type="submission" date="2017-06" db="EMBL/GenBank/DDBJ databases">
        <authorList>
            <person name="Kim H.J."/>
            <person name="Triplett B.A."/>
        </authorList>
    </citation>
    <scope>NUCLEOTIDE SEQUENCE [LARGE SCALE GENOMIC DNA]</scope>
    <source>
        <strain evidence="4 5">DSM 29052</strain>
    </source>
</reference>
<feature type="region of interest" description="Disordered" evidence="2">
    <location>
        <begin position="597"/>
        <end position="623"/>
    </location>
</feature>
<accession>A0A238XPD5</accession>
<dbReference type="SUPFAM" id="SSF52540">
    <property type="entry name" value="P-loop containing nucleoside triphosphate hydrolases"/>
    <property type="match status" value="1"/>
</dbReference>
<name>A0A238XPD5_9RHOB</name>
<dbReference type="GO" id="GO:0016887">
    <property type="term" value="F:ATP hydrolysis activity"/>
    <property type="evidence" value="ECO:0007669"/>
    <property type="project" value="InterPro"/>
</dbReference>
<evidence type="ECO:0000259" key="3">
    <source>
        <dbReference type="Pfam" id="PF13476"/>
    </source>
</evidence>
<evidence type="ECO:0000313" key="4">
    <source>
        <dbReference type="EMBL" id="SNR60542.1"/>
    </source>
</evidence>
<dbReference type="PANTHER" id="PTHR41259">
    <property type="entry name" value="DOUBLE-STRAND BREAK REPAIR RAD50 ATPASE, PUTATIVE-RELATED"/>
    <property type="match status" value="1"/>
</dbReference>
<keyword evidence="4" id="KW-0269">Exonuclease</keyword>
<feature type="domain" description="Rad50/SbcC-type AAA" evidence="3">
    <location>
        <begin position="6"/>
        <end position="112"/>
    </location>
</feature>
<proteinExistence type="predicted"/>
<keyword evidence="4" id="KW-0540">Nuclease</keyword>
<dbReference type="Pfam" id="PF13476">
    <property type="entry name" value="AAA_23"/>
    <property type="match status" value="1"/>
</dbReference>
<gene>
    <name evidence="4" type="ORF">SAMN06265370_11269</name>
</gene>